<accession>A0ABQ5K6K5</accession>
<sequence>MKTQKASLFSSIPFDTASARRITIALARKEYARKNRNKVRKRHNQEIELQSPKDREALEIARKFERYKQISPKTAKIISSKASKNPDRPWTVDPGSRSHRNRRVVDSELYDIFDHRSVDIDRLQHGIDFPVVTGLHGEQAPLKPRKNLSIYLETGQYGPVPPDRLPTIDDFEQHNEFDQKNEFAGIPGPRPHSNPSGDKDREDRGMDMFLDDRSYQFRDRVIMDEQEPEFPPPIYGEQMDHYIPASPTIDDREDRGMDMFLDDRSYQFRDRVIMDEQEPEFPPPIYGEQMDHYIPASPTIDVPRDVPEHQHTHRCQQQRPELYCTKHFGYDGTVYESSGMALSGVSGGVFRPTFQSIRRDSAKSPATDEILRRKQYFSIPPSSLSTTSNSRSSATHGRPATSQARTRRSMDLGRRRETTDQYSRLQTPEHGHIQAARLASSGIPKSRSPALHCRRRGVESVGGGSGRFNSISGASEERKRALARQRQGIMDTITAFPPNTPDGAMIQSMLIPSTFKPSPFVDLRSSAPLAHSHLMLVEGNHRNKGRFSPHLPSTSMPSTSMTSSRRHEVSSVTDTDDPSSFVSGRHVGSARIQYDREGNMLPARPHTTQLPG</sequence>
<feature type="compositionally biased region" description="Basic and acidic residues" evidence="1">
    <location>
        <begin position="408"/>
        <end position="419"/>
    </location>
</feature>
<evidence type="ECO:0000256" key="1">
    <source>
        <dbReference type="SAM" id="MobiDB-lite"/>
    </source>
</evidence>
<name>A0ABQ5K6K5_9EUKA</name>
<evidence type="ECO:0000313" key="3">
    <source>
        <dbReference type="Proteomes" id="UP001057375"/>
    </source>
</evidence>
<gene>
    <name evidence="2" type="ORF">ADUPG1_000491</name>
</gene>
<protein>
    <submittedName>
        <fullName evidence="2">Uncharacterized protein</fullName>
    </submittedName>
</protein>
<feature type="region of interest" description="Disordered" evidence="1">
    <location>
        <begin position="374"/>
        <end position="422"/>
    </location>
</feature>
<proteinExistence type="predicted"/>
<feature type="region of interest" description="Disordered" evidence="1">
    <location>
        <begin position="181"/>
        <end position="204"/>
    </location>
</feature>
<evidence type="ECO:0000313" key="2">
    <source>
        <dbReference type="EMBL" id="GKT28188.1"/>
    </source>
</evidence>
<feature type="compositionally biased region" description="Low complexity" evidence="1">
    <location>
        <begin position="552"/>
        <end position="563"/>
    </location>
</feature>
<dbReference type="EMBL" id="BQXS01000175">
    <property type="protein sequence ID" value="GKT28188.1"/>
    <property type="molecule type" value="Genomic_DNA"/>
</dbReference>
<feature type="compositionally biased region" description="Low complexity" evidence="1">
    <location>
        <begin position="378"/>
        <end position="393"/>
    </location>
</feature>
<feature type="region of interest" description="Disordered" evidence="1">
    <location>
        <begin position="440"/>
        <end position="478"/>
    </location>
</feature>
<dbReference type="Proteomes" id="UP001057375">
    <property type="component" value="Unassembled WGS sequence"/>
</dbReference>
<reference evidence="2" key="1">
    <citation type="submission" date="2022-03" db="EMBL/GenBank/DDBJ databases">
        <title>Draft genome sequence of Aduncisulcus paluster, a free-living microaerophilic Fornicata.</title>
        <authorList>
            <person name="Yuyama I."/>
            <person name="Kume K."/>
            <person name="Tamura T."/>
            <person name="Inagaki Y."/>
            <person name="Hashimoto T."/>
        </authorList>
    </citation>
    <scope>NUCLEOTIDE SEQUENCE</scope>
    <source>
        <strain evidence="2">NY0171</strain>
    </source>
</reference>
<feature type="non-terminal residue" evidence="2">
    <location>
        <position position="612"/>
    </location>
</feature>
<comment type="caution">
    <text evidence="2">The sequence shown here is derived from an EMBL/GenBank/DDBJ whole genome shotgun (WGS) entry which is preliminary data.</text>
</comment>
<keyword evidence="3" id="KW-1185">Reference proteome</keyword>
<organism evidence="2 3">
    <name type="scientific">Aduncisulcus paluster</name>
    <dbReference type="NCBI Taxonomy" id="2918883"/>
    <lineage>
        <taxon>Eukaryota</taxon>
        <taxon>Metamonada</taxon>
        <taxon>Carpediemonas-like organisms</taxon>
        <taxon>Aduncisulcus</taxon>
    </lineage>
</organism>
<feature type="region of interest" description="Disordered" evidence="1">
    <location>
        <begin position="542"/>
        <end position="612"/>
    </location>
</feature>
<feature type="region of interest" description="Disordered" evidence="1">
    <location>
        <begin position="75"/>
        <end position="99"/>
    </location>
</feature>
<feature type="compositionally biased region" description="Low complexity" evidence="1">
    <location>
        <begin position="570"/>
        <end position="583"/>
    </location>
</feature>